<protein>
    <recommendedName>
        <fullName evidence="6">Large ribosomal subunit protein uL30m</fullName>
    </recommendedName>
</protein>
<dbReference type="NCBIfam" id="TIGR01308">
    <property type="entry name" value="rpmD_bact"/>
    <property type="match status" value="1"/>
</dbReference>
<dbReference type="PANTHER" id="PTHR15892:SF2">
    <property type="entry name" value="LARGE RIBOSOMAL SUBUNIT PROTEIN UL30M"/>
    <property type="match status" value="1"/>
</dbReference>
<dbReference type="PANTHER" id="PTHR15892">
    <property type="entry name" value="MITOCHONDRIAL RIBOSOMAL PROTEIN L30"/>
    <property type="match status" value="1"/>
</dbReference>
<dbReference type="GO" id="GO:0015934">
    <property type="term" value="C:large ribosomal subunit"/>
    <property type="evidence" value="ECO:0007669"/>
    <property type="project" value="InterPro"/>
</dbReference>
<evidence type="ECO:0000256" key="1">
    <source>
        <dbReference type="ARBA" id="ARBA00004173"/>
    </source>
</evidence>
<name>A0A367LJ23_9HYPO</name>
<dbReference type="CDD" id="cd01658">
    <property type="entry name" value="Ribosomal_L30"/>
    <property type="match status" value="1"/>
</dbReference>
<evidence type="ECO:0000256" key="6">
    <source>
        <dbReference type="ARBA" id="ARBA00035281"/>
    </source>
</evidence>
<keyword evidence="4" id="KW-0496">Mitochondrion</keyword>
<keyword evidence="11" id="KW-1185">Reference proteome</keyword>
<proteinExistence type="inferred from homology"/>
<dbReference type="GO" id="GO:0005739">
    <property type="term" value="C:mitochondrion"/>
    <property type="evidence" value="ECO:0007669"/>
    <property type="project" value="UniProtKB-SubCell"/>
</dbReference>
<comment type="similarity">
    <text evidence="2 8">Belongs to the universal ribosomal protein uL30 family.</text>
</comment>
<dbReference type="Proteomes" id="UP000253664">
    <property type="component" value="Unassembled WGS sequence"/>
</dbReference>
<dbReference type="InterPro" id="IPR018038">
    <property type="entry name" value="Ribosomal_uL30_CS"/>
</dbReference>
<comment type="function">
    <text evidence="7">Component of the mitochondrial ribosome (mitoribosome), a dedicated translation machinery responsible for the synthesis of mitochondrial genome-encoded proteins, including at least some of the essential transmembrane subunits of the mitochondrial respiratory chain. The mitoribosomes are attached to the mitochondrial inner membrane and translation products are cotranslationally integrated into the membrane.</text>
</comment>
<dbReference type="InterPro" id="IPR036919">
    <property type="entry name" value="Ribo_uL30_ferredoxin-like_sf"/>
</dbReference>
<dbReference type="AlphaFoldDB" id="A0A367LJ23"/>
<evidence type="ECO:0000256" key="2">
    <source>
        <dbReference type="ARBA" id="ARBA00007594"/>
    </source>
</evidence>
<evidence type="ECO:0000313" key="10">
    <source>
        <dbReference type="EMBL" id="RCI14262.1"/>
    </source>
</evidence>
<dbReference type="InterPro" id="IPR005996">
    <property type="entry name" value="Ribosomal_uL30_bac-type"/>
</dbReference>
<sequence>MTFFRITLKRSAIGLPARTRGALSALGLRRRTQTVFKPVNVSVAGMLMRVKELVCVREVEAALGKEELRGERRPDAGFYVERAVGR</sequence>
<keyword evidence="3 8" id="KW-0689">Ribosomal protein</keyword>
<evidence type="ECO:0000259" key="9">
    <source>
        <dbReference type="Pfam" id="PF00327"/>
    </source>
</evidence>
<keyword evidence="5 8" id="KW-0687">Ribonucleoprotein</keyword>
<evidence type="ECO:0000256" key="5">
    <source>
        <dbReference type="ARBA" id="ARBA00023274"/>
    </source>
</evidence>
<evidence type="ECO:0000313" key="11">
    <source>
        <dbReference type="Proteomes" id="UP000253664"/>
    </source>
</evidence>
<dbReference type="InterPro" id="IPR016082">
    <property type="entry name" value="Ribosomal_uL30_ferredoxin-like"/>
</dbReference>
<dbReference type="OrthoDB" id="509901at2759"/>
<evidence type="ECO:0000256" key="4">
    <source>
        <dbReference type="ARBA" id="ARBA00023128"/>
    </source>
</evidence>
<gene>
    <name evidence="10" type="ORF">L249_6174</name>
</gene>
<dbReference type="GO" id="GO:0003735">
    <property type="term" value="F:structural constituent of ribosome"/>
    <property type="evidence" value="ECO:0007669"/>
    <property type="project" value="InterPro"/>
</dbReference>
<dbReference type="EMBL" id="LKCN02000004">
    <property type="protein sequence ID" value="RCI14262.1"/>
    <property type="molecule type" value="Genomic_DNA"/>
</dbReference>
<comment type="caution">
    <text evidence="10">The sequence shown here is derived from an EMBL/GenBank/DDBJ whole genome shotgun (WGS) entry which is preliminary data.</text>
</comment>
<comment type="subcellular location">
    <subcellularLocation>
        <location evidence="1">Mitochondrion</location>
    </subcellularLocation>
</comment>
<feature type="domain" description="Large ribosomal subunit protein uL30-like ferredoxin-like fold" evidence="9">
    <location>
        <begin position="4"/>
        <end position="54"/>
    </location>
</feature>
<dbReference type="FunFam" id="3.30.1390.20:FF:000010">
    <property type="entry name" value="Large subunit ribosomal protein L30"/>
    <property type="match status" value="1"/>
</dbReference>
<evidence type="ECO:0000256" key="8">
    <source>
        <dbReference type="RuleBase" id="RU003734"/>
    </source>
</evidence>
<dbReference type="GO" id="GO:0006412">
    <property type="term" value="P:translation"/>
    <property type="evidence" value="ECO:0007669"/>
    <property type="project" value="InterPro"/>
</dbReference>
<evidence type="ECO:0000256" key="7">
    <source>
        <dbReference type="ARBA" id="ARBA00037226"/>
    </source>
</evidence>
<dbReference type="STRING" id="1330021.A0A367LJ23"/>
<accession>A0A367LJ23</accession>
<dbReference type="Pfam" id="PF00327">
    <property type="entry name" value="Ribosomal_L30"/>
    <property type="match status" value="1"/>
</dbReference>
<organism evidence="10 11">
    <name type="scientific">Ophiocordyceps polyrhachis-furcata BCC 54312</name>
    <dbReference type="NCBI Taxonomy" id="1330021"/>
    <lineage>
        <taxon>Eukaryota</taxon>
        <taxon>Fungi</taxon>
        <taxon>Dikarya</taxon>
        <taxon>Ascomycota</taxon>
        <taxon>Pezizomycotina</taxon>
        <taxon>Sordariomycetes</taxon>
        <taxon>Hypocreomycetidae</taxon>
        <taxon>Hypocreales</taxon>
        <taxon>Ophiocordycipitaceae</taxon>
        <taxon>Ophiocordyceps</taxon>
    </lineage>
</organism>
<evidence type="ECO:0000256" key="3">
    <source>
        <dbReference type="ARBA" id="ARBA00022980"/>
    </source>
</evidence>
<dbReference type="SUPFAM" id="SSF55129">
    <property type="entry name" value="Ribosomal protein L30p/L7e"/>
    <property type="match status" value="1"/>
</dbReference>
<dbReference type="PROSITE" id="PS00634">
    <property type="entry name" value="RIBOSOMAL_L30"/>
    <property type="match status" value="1"/>
</dbReference>
<reference evidence="10 11" key="1">
    <citation type="journal article" date="2015" name="BMC Genomics">
        <title>Insights from the genome of Ophiocordyceps polyrhachis-furcata to pathogenicity and host specificity in insect fungi.</title>
        <authorList>
            <person name="Wichadakul D."/>
            <person name="Kobmoo N."/>
            <person name="Ingsriswang S."/>
            <person name="Tangphatsornruang S."/>
            <person name="Chantasingh D."/>
            <person name="Luangsa-ard J.J."/>
            <person name="Eurwilaichitr L."/>
        </authorList>
    </citation>
    <scope>NUCLEOTIDE SEQUENCE [LARGE SCALE GENOMIC DNA]</scope>
    <source>
        <strain evidence="10 11">BCC 54312</strain>
    </source>
</reference>
<dbReference type="Gene3D" id="3.30.1390.20">
    <property type="entry name" value="Ribosomal protein L30, ferredoxin-like fold domain"/>
    <property type="match status" value="1"/>
</dbReference>